<feature type="compositionally biased region" description="Polar residues" evidence="1">
    <location>
        <begin position="805"/>
        <end position="823"/>
    </location>
</feature>
<protein>
    <recommendedName>
        <fullName evidence="4">SGT1-domain-containing protein</fullName>
    </recommendedName>
</protein>
<evidence type="ECO:0008006" key="4">
    <source>
        <dbReference type="Google" id="ProtNLM"/>
    </source>
</evidence>
<reference evidence="2 3" key="1">
    <citation type="submission" date="2024-01" db="EMBL/GenBank/DDBJ databases">
        <title>Comparative genomics of Cryptococcus and Kwoniella reveals pathogenesis evolution and contrasting modes of karyotype evolution via chromosome fusion or intercentromeric recombination.</title>
        <authorList>
            <person name="Coelho M.A."/>
            <person name="David-Palma M."/>
            <person name="Shea T."/>
            <person name="Bowers K."/>
            <person name="McGinley-Smith S."/>
            <person name="Mohammad A.W."/>
            <person name="Gnirke A."/>
            <person name="Yurkov A.M."/>
            <person name="Nowrousian M."/>
            <person name="Sun S."/>
            <person name="Cuomo C.A."/>
            <person name="Heitman J."/>
        </authorList>
    </citation>
    <scope>NUCLEOTIDE SEQUENCE [LARGE SCALE GENOMIC DNA]</scope>
    <source>
        <strain evidence="2 3">CBS 6074</strain>
    </source>
</reference>
<feature type="region of interest" description="Disordered" evidence="1">
    <location>
        <begin position="785"/>
        <end position="902"/>
    </location>
</feature>
<dbReference type="RefSeq" id="XP_066072709.1">
    <property type="nucleotide sequence ID" value="XM_066216612.1"/>
</dbReference>
<feature type="compositionally biased region" description="Basic and acidic residues" evidence="1">
    <location>
        <begin position="791"/>
        <end position="804"/>
    </location>
</feature>
<feature type="compositionally biased region" description="Basic and acidic residues" evidence="1">
    <location>
        <begin position="829"/>
        <end position="838"/>
    </location>
</feature>
<dbReference type="Proteomes" id="UP001355207">
    <property type="component" value="Chromosome 1"/>
</dbReference>
<sequence>MAASFPSLAHTPRAFPLPTISEDTLHYTLHLPSTLEATSTSLLLTQYVQSLLIQPWLWNKDSWELKVSSNGDKLEGTMRVGDAVDDEWLVVWLLKKISENWQDIIISIRDTDGEFLLIEAANDLPAWVSPENAENRLWLQCGHLHLIPLSVRSISSKPRQIPDDEDMDRQYDPEAYISEEDAISAVRTGRYKAEERMEKAVWERVSCYPEGLKTHQHRTKAYLPIPIAKALKQNPELIQRAVEGFYVRDPSQLRAAARMTHFPPSSSILTPITMTRAAYAQLQGQVFHPPRIFGLEWHVPDNPNNEGEKRWRDLGVKISTGFEIMYKEGGKKGRSGVLEENQNDLIKQDDSYKSFSDNLRKAGWFSDELEGSEKWKLREKEAIKGYQNVKSADTAAQRPSFAYLVDSAVSSVNDDSIEDLTVDPAYPEDSESWLEVSPDELDGMMMRASGRSGPSVIPGENEKAELSEEHGQALQDLAKKVESFVGGQGDLTGARFEDELSDGDMDDSDDDSEEEANTRQKLEAEKASRLENLVPSLPAEEWGKRTQNKASPASAKEDISEDSSKFESRSNANAKARSKAKAQAKKEVKFDHKDFDSSSMRPPKFAKQEYDGVISDSSDEDEDDESELPPVGTIGRKIAQMKWSEGEISSNTDSNSSSNSNQAKIQEITEEDEETEMQDQQKLNLDEEMQRRVWGEPADDNDDGIEEDDKEEEGDEGMDVDMEEEQEEFLKFAKEALGINDDLWKGILGDRQARGAFVPQNGSSTKFKAEDLPKSLFKSTIIDSANQAKNNNDKKVQFADKENETNNSINNDVHGNSSLSSFESVMKAMDQELSKNKSSDTSTTKPSSSSKKTKSTSKAKNNAKSARPTIPKLDPSAINKTGSSSALPPLPTEEELEAMEEDDLLLMDRELKAALKNAGISDDDDDDYEFDDDDELNQGIKNLGEDDKREYEMMKHFLESYKSQSGQSGVVGNLFGRLGGGGGK</sequence>
<feature type="compositionally biased region" description="Basic and acidic residues" evidence="1">
    <location>
        <begin position="684"/>
        <end position="694"/>
    </location>
</feature>
<feature type="region of interest" description="Disordered" evidence="1">
    <location>
        <begin position="485"/>
        <end position="726"/>
    </location>
</feature>
<gene>
    <name evidence="2" type="ORF">L201_000816</name>
</gene>
<feature type="compositionally biased region" description="Basic and acidic residues" evidence="1">
    <location>
        <begin position="555"/>
        <end position="568"/>
    </location>
</feature>
<feature type="compositionally biased region" description="Acidic residues" evidence="1">
    <location>
        <begin position="668"/>
        <end position="677"/>
    </location>
</feature>
<feature type="compositionally biased region" description="Basic and acidic residues" evidence="1">
    <location>
        <begin position="516"/>
        <end position="529"/>
    </location>
</feature>
<feature type="region of interest" description="Disordered" evidence="1">
    <location>
        <begin position="919"/>
        <end position="947"/>
    </location>
</feature>
<dbReference type="PANTHER" id="PTHR13060:SF0">
    <property type="entry name" value="PROTEIN ECDYSONELESS HOMOLOG"/>
    <property type="match status" value="1"/>
</dbReference>
<feature type="compositionally biased region" description="Low complexity" evidence="1">
    <location>
        <begin position="649"/>
        <end position="661"/>
    </location>
</feature>
<dbReference type="GeneID" id="91091488"/>
<organism evidence="2 3">
    <name type="scientific">Kwoniella dendrophila CBS 6074</name>
    <dbReference type="NCBI Taxonomy" id="1295534"/>
    <lineage>
        <taxon>Eukaryota</taxon>
        <taxon>Fungi</taxon>
        <taxon>Dikarya</taxon>
        <taxon>Basidiomycota</taxon>
        <taxon>Agaricomycotina</taxon>
        <taxon>Tremellomycetes</taxon>
        <taxon>Tremellales</taxon>
        <taxon>Cryptococcaceae</taxon>
        <taxon>Kwoniella</taxon>
    </lineage>
</organism>
<feature type="compositionally biased region" description="Acidic residues" evidence="1">
    <location>
        <begin position="892"/>
        <end position="902"/>
    </location>
</feature>
<feature type="compositionally biased region" description="Basic and acidic residues" evidence="1">
    <location>
        <begin position="584"/>
        <end position="596"/>
    </location>
</feature>
<accession>A0AAX4JKP0</accession>
<dbReference type="Pfam" id="PF07093">
    <property type="entry name" value="SGT1"/>
    <property type="match status" value="1"/>
</dbReference>
<dbReference type="PANTHER" id="PTHR13060">
    <property type="entry name" value="SGT1 PROTEIN HSGT1 SUPPRESSOR OF GCR2"/>
    <property type="match status" value="1"/>
</dbReference>
<feature type="compositionally biased region" description="Acidic residues" evidence="1">
    <location>
        <begin position="921"/>
        <end position="936"/>
    </location>
</feature>
<evidence type="ECO:0000313" key="2">
    <source>
        <dbReference type="EMBL" id="WWC85946.1"/>
    </source>
</evidence>
<dbReference type="AlphaFoldDB" id="A0AAX4JKP0"/>
<feature type="region of interest" description="Disordered" evidence="1">
    <location>
        <begin position="449"/>
        <end position="472"/>
    </location>
</feature>
<evidence type="ECO:0000256" key="1">
    <source>
        <dbReference type="SAM" id="MobiDB-lite"/>
    </source>
</evidence>
<dbReference type="InterPro" id="IPR010770">
    <property type="entry name" value="Ecd"/>
</dbReference>
<evidence type="ECO:0000313" key="3">
    <source>
        <dbReference type="Proteomes" id="UP001355207"/>
    </source>
</evidence>
<dbReference type="EMBL" id="CP144098">
    <property type="protein sequence ID" value="WWC85946.1"/>
    <property type="molecule type" value="Genomic_DNA"/>
</dbReference>
<feature type="compositionally biased region" description="Low complexity" evidence="1">
    <location>
        <begin position="839"/>
        <end position="850"/>
    </location>
</feature>
<feature type="compositionally biased region" description="Acidic residues" evidence="1">
    <location>
        <begin position="697"/>
        <end position="726"/>
    </location>
</feature>
<feature type="compositionally biased region" description="Acidic residues" evidence="1">
    <location>
        <begin position="499"/>
        <end position="515"/>
    </location>
</feature>
<feature type="compositionally biased region" description="Basic and acidic residues" evidence="1">
    <location>
        <begin position="460"/>
        <end position="472"/>
    </location>
</feature>
<dbReference type="GO" id="GO:0005634">
    <property type="term" value="C:nucleus"/>
    <property type="evidence" value="ECO:0007669"/>
    <property type="project" value="TreeGrafter"/>
</dbReference>
<name>A0AAX4JKP0_9TREE</name>
<keyword evidence="3" id="KW-1185">Reference proteome</keyword>
<proteinExistence type="predicted"/>
<feature type="compositionally biased region" description="Acidic residues" evidence="1">
    <location>
        <begin position="617"/>
        <end position="627"/>
    </location>
</feature>